<evidence type="ECO:0000313" key="5">
    <source>
        <dbReference type="Proteomes" id="UP000295765"/>
    </source>
</evidence>
<sequence length="112" mass="11610">MRTPPPAYDAAAALAVAGGNAAIARQLLGLFHAELPQQAARLRALHAAGDLSGLRECVHRLAGSARYCGAPALFDACQTLEAHLLADRTGVDADVERVLAEIGRFQQAAPAA</sequence>
<dbReference type="AlphaFoldDB" id="A0A4R2L0B4"/>
<feature type="modified residue" description="Phosphohistidine" evidence="2">
    <location>
        <position position="59"/>
    </location>
</feature>
<reference evidence="4 5" key="1">
    <citation type="submission" date="2019-03" db="EMBL/GenBank/DDBJ databases">
        <title>Genomic Encyclopedia of Type Strains, Phase IV (KMG-IV): sequencing the most valuable type-strain genomes for metagenomic binning, comparative biology and taxonomic classification.</title>
        <authorList>
            <person name="Goeker M."/>
        </authorList>
    </citation>
    <scope>NUCLEOTIDE SEQUENCE [LARGE SCALE GENOMIC DNA]</scope>
    <source>
        <strain evidence="4 5">DSM 25287</strain>
    </source>
</reference>
<keyword evidence="1" id="KW-0902">Two-component regulatory system</keyword>
<dbReference type="InterPro" id="IPR036641">
    <property type="entry name" value="HPT_dom_sf"/>
</dbReference>
<dbReference type="EMBL" id="SLWY01000014">
    <property type="protein sequence ID" value="TCO80441.1"/>
    <property type="molecule type" value="Genomic_DNA"/>
</dbReference>
<dbReference type="InterPro" id="IPR008207">
    <property type="entry name" value="Sig_transdc_His_kin_Hpt_dom"/>
</dbReference>
<evidence type="ECO:0000256" key="2">
    <source>
        <dbReference type="PROSITE-ProRule" id="PRU00110"/>
    </source>
</evidence>
<dbReference type="RefSeq" id="WP_132543554.1">
    <property type="nucleotide sequence ID" value="NZ_SLWY01000014.1"/>
</dbReference>
<dbReference type="Gene3D" id="1.20.120.160">
    <property type="entry name" value="HPT domain"/>
    <property type="match status" value="1"/>
</dbReference>
<dbReference type="Pfam" id="PF01627">
    <property type="entry name" value="Hpt"/>
    <property type="match status" value="1"/>
</dbReference>
<keyword evidence="2" id="KW-0597">Phosphoprotein</keyword>
<dbReference type="CDD" id="cd00088">
    <property type="entry name" value="HPT"/>
    <property type="match status" value="1"/>
</dbReference>
<accession>A0A4R2L0B4</accession>
<evidence type="ECO:0000256" key="1">
    <source>
        <dbReference type="ARBA" id="ARBA00023012"/>
    </source>
</evidence>
<organism evidence="4 5">
    <name type="scientific">Plasticicumulans lactativorans</name>
    <dbReference type="NCBI Taxonomy" id="1133106"/>
    <lineage>
        <taxon>Bacteria</taxon>
        <taxon>Pseudomonadati</taxon>
        <taxon>Pseudomonadota</taxon>
        <taxon>Gammaproteobacteria</taxon>
        <taxon>Candidatus Competibacteraceae</taxon>
        <taxon>Plasticicumulans</taxon>
    </lineage>
</organism>
<protein>
    <submittedName>
        <fullName evidence="4">Hpt domain-containing protein</fullName>
    </submittedName>
</protein>
<dbReference type="OrthoDB" id="5770265at2"/>
<name>A0A4R2L0B4_9GAMM</name>
<gene>
    <name evidence="4" type="ORF">EV699_11485</name>
</gene>
<proteinExistence type="predicted"/>
<dbReference type="PROSITE" id="PS50894">
    <property type="entry name" value="HPT"/>
    <property type="match status" value="1"/>
</dbReference>
<comment type="caution">
    <text evidence="4">The sequence shown here is derived from an EMBL/GenBank/DDBJ whole genome shotgun (WGS) entry which is preliminary data.</text>
</comment>
<evidence type="ECO:0000313" key="4">
    <source>
        <dbReference type="EMBL" id="TCO80441.1"/>
    </source>
</evidence>
<dbReference type="SUPFAM" id="SSF47226">
    <property type="entry name" value="Histidine-containing phosphotransfer domain, HPT domain"/>
    <property type="match status" value="1"/>
</dbReference>
<dbReference type="Proteomes" id="UP000295765">
    <property type="component" value="Unassembled WGS sequence"/>
</dbReference>
<dbReference type="SMART" id="SM00073">
    <property type="entry name" value="HPT"/>
    <property type="match status" value="1"/>
</dbReference>
<dbReference type="GO" id="GO:0000160">
    <property type="term" value="P:phosphorelay signal transduction system"/>
    <property type="evidence" value="ECO:0007669"/>
    <property type="project" value="UniProtKB-KW"/>
</dbReference>
<evidence type="ECO:0000259" key="3">
    <source>
        <dbReference type="PROSITE" id="PS50894"/>
    </source>
</evidence>
<dbReference type="GO" id="GO:0004672">
    <property type="term" value="F:protein kinase activity"/>
    <property type="evidence" value="ECO:0007669"/>
    <property type="project" value="UniProtKB-ARBA"/>
</dbReference>
<feature type="domain" description="HPt" evidence="3">
    <location>
        <begin position="20"/>
        <end position="112"/>
    </location>
</feature>
<keyword evidence="5" id="KW-1185">Reference proteome</keyword>